<evidence type="ECO:0000256" key="2">
    <source>
        <dbReference type="ARBA" id="ARBA00005314"/>
    </source>
</evidence>
<evidence type="ECO:0000259" key="13">
    <source>
        <dbReference type="PROSITE" id="PS50261"/>
    </source>
</evidence>
<feature type="domain" description="G-protein coupled receptors family 2 profile 1" evidence="12">
    <location>
        <begin position="114"/>
        <end position="198"/>
    </location>
</feature>
<dbReference type="InterPro" id="IPR017981">
    <property type="entry name" value="GPCR_2-like_7TM"/>
</dbReference>
<evidence type="ECO:0000256" key="7">
    <source>
        <dbReference type="ARBA" id="ARBA00023136"/>
    </source>
</evidence>
<evidence type="ECO:0000256" key="6">
    <source>
        <dbReference type="ARBA" id="ARBA00023040"/>
    </source>
</evidence>
<keyword evidence="9" id="KW-0807">Transducer</keyword>
<dbReference type="GO" id="GO:0007188">
    <property type="term" value="P:adenylate cyclase-modulating G protein-coupled receptor signaling pathway"/>
    <property type="evidence" value="ECO:0007669"/>
    <property type="project" value="TreeGrafter"/>
</dbReference>
<feature type="transmembrane region" description="Helical" evidence="10">
    <location>
        <begin position="204"/>
        <end position="226"/>
    </location>
</feature>
<evidence type="ECO:0000256" key="1">
    <source>
        <dbReference type="ARBA" id="ARBA00004651"/>
    </source>
</evidence>
<sequence length="503" mass="58087">MLSVTLIVIFVFVQPIVSKQCLIKEDLVDEELWNYFASFWCYYYTSDLVWSYDFTVTQIVFNNESYYMYALDVNGTPVLLDFENETSMAYIKNQFPSDAAFQLYLECNLESVNCCQNEMNDDNIRPSKSYCPAIWDSWTCFPQTKVNTIAKMPCSSQYYGADSDICTLESQKSCIWNNESQKAEWIQDTDYSTCSTIPVFRRRYNFHVISLSVCIVFCLPAIFIFVSFEKLRKTIRVVLHRNLLIAICIRCILTIISKELIYLDALRPTEETCHIMEDNGIVCRALTFLESSAVNGIYGCMLLDAFYLHKVIVRAFAKEVKMKYIYTVLVALTFAFSIAWAASMASINAKLCWLSTNNLQWIMDGYRIAILFINSALLGDIIRVMVLKIKHGSTTEQTMAAFRATIILIPLFGLHIILTANKIVYDKSCTAEDLYEYARYTMEGLQGIVVSIIFCYANKEVQGEIKNMYRKLCIYLNQRFDWHLGEENYDKRRATTATYVQGN</sequence>
<feature type="signal peptide" evidence="11">
    <location>
        <begin position="1"/>
        <end position="18"/>
    </location>
</feature>
<evidence type="ECO:0000256" key="5">
    <source>
        <dbReference type="ARBA" id="ARBA00022989"/>
    </source>
</evidence>
<dbReference type="GO" id="GO:0005886">
    <property type="term" value="C:plasma membrane"/>
    <property type="evidence" value="ECO:0007669"/>
    <property type="project" value="UniProtKB-SubCell"/>
</dbReference>
<dbReference type="PROSITE" id="PS50227">
    <property type="entry name" value="G_PROTEIN_RECEP_F2_3"/>
    <property type="match status" value="1"/>
</dbReference>
<proteinExistence type="inferred from homology"/>
<dbReference type="Gene3D" id="4.10.1240.10">
    <property type="entry name" value="GPCR, family 2, extracellular hormone receptor domain"/>
    <property type="match status" value="1"/>
</dbReference>
<feature type="chain" id="PRO_5040495899" description="Calcitonin gene-related peptide type 1 receptor-like" evidence="11">
    <location>
        <begin position="19"/>
        <end position="503"/>
    </location>
</feature>
<feature type="domain" description="G-protein coupled receptors family 2 profile 2" evidence="13">
    <location>
        <begin position="203"/>
        <end position="458"/>
    </location>
</feature>
<dbReference type="InterPro" id="IPR036445">
    <property type="entry name" value="GPCR_2_extracell_dom_sf"/>
</dbReference>
<dbReference type="Gene3D" id="1.20.1070.10">
    <property type="entry name" value="Rhodopsin 7-helix transmembrane proteins"/>
    <property type="match status" value="1"/>
</dbReference>
<evidence type="ECO:0000256" key="3">
    <source>
        <dbReference type="ARBA" id="ARBA00022475"/>
    </source>
</evidence>
<protein>
    <recommendedName>
        <fullName evidence="16">Calcitonin gene-related peptide type 1 receptor-like</fullName>
    </recommendedName>
</protein>
<dbReference type="PROSITE" id="PS50261">
    <property type="entry name" value="G_PROTEIN_RECEP_F2_4"/>
    <property type="match status" value="1"/>
</dbReference>
<dbReference type="OrthoDB" id="5967113at2759"/>
<keyword evidence="7 10" id="KW-0472">Membrane</keyword>
<dbReference type="PANTHER" id="PTHR45620">
    <property type="entry name" value="PDF RECEPTOR-LIKE PROTEIN-RELATED"/>
    <property type="match status" value="1"/>
</dbReference>
<evidence type="ECO:0000256" key="11">
    <source>
        <dbReference type="SAM" id="SignalP"/>
    </source>
</evidence>
<keyword evidence="4 10" id="KW-0812">Transmembrane</keyword>
<keyword evidence="5 10" id="KW-1133">Transmembrane helix</keyword>
<dbReference type="Proteomes" id="UP001153709">
    <property type="component" value="Chromosome 7"/>
</dbReference>
<dbReference type="PANTHER" id="PTHR45620:SF42">
    <property type="entry name" value="G-PROTEIN COUPLED RECEPTOR SEB-2"/>
    <property type="match status" value="1"/>
</dbReference>
<comment type="similarity">
    <text evidence="2">Belongs to the G-protein coupled receptor 2 family.</text>
</comment>
<keyword evidence="11" id="KW-0732">Signal</keyword>
<gene>
    <name evidence="14" type="ORF">DIABBA_LOCUS10174</name>
</gene>
<keyword evidence="15" id="KW-1185">Reference proteome</keyword>
<dbReference type="InterPro" id="IPR001879">
    <property type="entry name" value="GPCR_2_extracellular_dom"/>
</dbReference>
<evidence type="ECO:0000313" key="14">
    <source>
        <dbReference type="EMBL" id="CAG9837163.1"/>
    </source>
</evidence>
<reference evidence="14" key="1">
    <citation type="submission" date="2022-01" db="EMBL/GenBank/DDBJ databases">
        <authorList>
            <person name="King R."/>
        </authorList>
    </citation>
    <scope>NUCLEOTIDE SEQUENCE</scope>
</reference>
<dbReference type="InterPro" id="IPR050332">
    <property type="entry name" value="GPCR_2"/>
</dbReference>
<feature type="transmembrane region" description="Helical" evidence="10">
    <location>
        <begin position="324"/>
        <end position="345"/>
    </location>
</feature>
<evidence type="ECO:0000256" key="4">
    <source>
        <dbReference type="ARBA" id="ARBA00022692"/>
    </source>
</evidence>
<evidence type="ECO:0000259" key="12">
    <source>
        <dbReference type="PROSITE" id="PS50227"/>
    </source>
</evidence>
<dbReference type="EMBL" id="OU898282">
    <property type="protein sequence ID" value="CAG9837163.1"/>
    <property type="molecule type" value="Genomic_DNA"/>
</dbReference>
<evidence type="ECO:0008006" key="16">
    <source>
        <dbReference type="Google" id="ProtNLM"/>
    </source>
</evidence>
<evidence type="ECO:0000256" key="9">
    <source>
        <dbReference type="ARBA" id="ARBA00023224"/>
    </source>
</evidence>
<dbReference type="PRINTS" id="PR00249">
    <property type="entry name" value="GPCRSECRETIN"/>
</dbReference>
<comment type="subcellular location">
    <subcellularLocation>
        <location evidence="1">Cell membrane</location>
        <topology evidence="1">Multi-pass membrane protein</topology>
    </subcellularLocation>
</comment>
<name>A0A9N9T1X6_DIABA</name>
<accession>A0A9N9T1X6</accession>
<dbReference type="AlphaFoldDB" id="A0A9N9T1X6"/>
<feature type="transmembrane region" description="Helical" evidence="10">
    <location>
        <begin position="365"/>
        <end position="386"/>
    </location>
</feature>
<keyword evidence="6" id="KW-0297">G-protein coupled receptor</keyword>
<keyword evidence="3" id="KW-1003">Cell membrane</keyword>
<keyword evidence="8" id="KW-0675">Receptor</keyword>
<dbReference type="Pfam" id="PF00002">
    <property type="entry name" value="7tm_2"/>
    <property type="match status" value="1"/>
</dbReference>
<dbReference type="SUPFAM" id="SSF111418">
    <property type="entry name" value="Hormone receptor domain"/>
    <property type="match status" value="1"/>
</dbReference>
<organism evidence="14 15">
    <name type="scientific">Diabrotica balteata</name>
    <name type="common">Banded cucumber beetle</name>
    <dbReference type="NCBI Taxonomy" id="107213"/>
    <lineage>
        <taxon>Eukaryota</taxon>
        <taxon>Metazoa</taxon>
        <taxon>Ecdysozoa</taxon>
        <taxon>Arthropoda</taxon>
        <taxon>Hexapoda</taxon>
        <taxon>Insecta</taxon>
        <taxon>Pterygota</taxon>
        <taxon>Neoptera</taxon>
        <taxon>Endopterygota</taxon>
        <taxon>Coleoptera</taxon>
        <taxon>Polyphaga</taxon>
        <taxon>Cucujiformia</taxon>
        <taxon>Chrysomeloidea</taxon>
        <taxon>Chrysomelidae</taxon>
        <taxon>Galerucinae</taxon>
        <taxon>Diabroticina</taxon>
        <taxon>Diabroticites</taxon>
        <taxon>Diabrotica</taxon>
    </lineage>
</organism>
<feature type="transmembrane region" description="Helical" evidence="10">
    <location>
        <begin position="398"/>
        <end position="417"/>
    </location>
</feature>
<dbReference type="GO" id="GO:0007166">
    <property type="term" value="P:cell surface receptor signaling pathway"/>
    <property type="evidence" value="ECO:0007669"/>
    <property type="project" value="InterPro"/>
</dbReference>
<evidence type="ECO:0000256" key="8">
    <source>
        <dbReference type="ARBA" id="ARBA00023170"/>
    </source>
</evidence>
<dbReference type="InterPro" id="IPR000832">
    <property type="entry name" value="GPCR_2_secretin-like"/>
</dbReference>
<feature type="transmembrane region" description="Helical" evidence="10">
    <location>
        <begin position="437"/>
        <end position="457"/>
    </location>
</feature>
<evidence type="ECO:0000256" key="10">
    <source>
        <dbReference type="SAM" id="Phobius"/>
    </source>
</evidence>
<dbReference type="GO" id="GO:0008528">
    <property type="term" value="F:G protein-coupled peptide receptor activity"/>
    <property type="evidence" value="ECO:0007669"/>
    <property type="project" value="TreeGrafter"/>
</dbReference>
<evidence type="ECO:0000313" key="15">
    <source>
        <dbReference type="Proteomes" id="UP001153709"/>
    </source>
</evidence>